<dbReference type="InterPro" id="IPR050889">
    <property type="entry name" value="Dendritic_Spine_Reg/Scaffold"/>
</dbReference>
<feature type="repeat" description="ANK" evidence="3">
    <location>
        <begin position="131"/>
        <end position="163"/>
    </location>
</feature>
<dbReference type="EMBL" id="CP063982">
    <property type="protein sequence ID" value="UOD49349.1"/>
    <property type="molecule type" value="Genomic_DNA"/>
</dbReference>
<proteinExistence type="predicted"/>
<accession>A0ABY4AGC9</accession>
<keyword evidence="2 3" id="KW-0040">ANK repeat</keyword>
<evidence type="ECO:0000256" key="3">
    <source>
        <dbReference type="PROSITE-ProRule" id="PRU00023"/>
    </source>
</evidence>
<protein>
    <submittedName>
        <fullName evidence="4">Ankyrin repeat domain-containing protein</fullName>
    </submittedName>
</protein>
<dbReference type="SUPFAM" id="SSF48403">
    <property type="entry name" value="Ankyrin repeat"/>
    <property type="match status" value="1"/>
</dbReference>
<feature type="repeat" description="ANK" evidence="3">
    <location>
        <begin position="164"/>
        <end position="196"/>
    </location>
</feature>
<dbReference type="PANTHER" id="PTHR24166">
    <property type="entry name" value="ROLLING PEBBLES, ISOFORM B"/>
    <property type="match status" value="1"/>
</dbReference>
<reference evidence="4 5" key="1">
    <citation type="submission" date="2020-11" db="EMBL/GenBank/DDBJ databases">
        <title>Algicoccus daihaiensis sp.nov., isolated from Daihai Lake in Inner Mongolia.</title>
        <authorList>
            <person name="Kai J."/>
        </authorList>
    </citation>
    <scope>NUCLEOTIDE SEQUENCE [LARGE SCALE GENOMIC DNA]</scope>
    <source>
        <strain evidence="5">f23</strain>
    </source>
</reference>
<dbReference type="PRINTS" id="PR01415">
    <property type="entry name" value="ANKYRIN"/>
</dbReference>
<gene>
    <name evidence="4" type="ORF">DHf2319_07545</name>
</gene>
<dbReference type="PROSITE" id="PS50297">
    <property type="entry name" value="ANK_REP_REGION"/>
    <property type="match status" value="3"/>
</dbReference>
<keyword evidence="1" id="KW-0677">Repeat</keyword>
<dbReference type="Gene3D" id="1.25.40.20">
    <property type="entry name" value="Ankyrin repeat-containing domain"/>
    <property type="match status" value="1"/>
</dbReference>
<dbReference type="RefSeq" id="WP_243477508.1">
    <property type="nucleotide sequence ID" value="NZ_CP063982.1"/>
</dbReference>
<dbReference type="Proteomes" id="UP000831607">
    <property type="component" value="Chromosome"/>
</dbReference>
<dbReference type="Pfam" id="PF00023">
    <property type="entry name" value="Ank"/>
    <property type="match status" value="1"/>
</dbReference>
<dbReference type="SMART" id="SM00248">
    <property type="entry name" value="ANK"/>
    <property type="match status" value="5"/>
</dbReference>
<evidence type="ECO:0000256" key="1">
    <source>
        <dbReference type="ARBA" id="ARBA00022737"/>
    </source>
</evidence>
<evidence type="ECO:0000313" key="5">
    <source>
        <dbReference type="Proteomes" id="UP000831607"/>
    </source>
</evidence>
<dbReference type="InterPro" id="IPR002110">
    <property type="entry name" value="Ankyrin_rpt"/>
</dbReference>
<evidence type="ECO:0000313" key="4">
    <source>
        <dbReference type="EMBL" id="UOD49349.1"/>
    </source>
</evidence>
<dbReference type="InterPro" id="IPR036770">
    <property type="entry name" value="Ankyrin_rpt-contain_sf"/>
</dbReference>
<name>A0ABY4AGC9_9BURK</name>
<sequence length="229" mass="24841">MQEITLKSNNNQLFLKVLFLVLMCFSVSLPVLAQSRDDLWVYVRNDQANAVQALLAQGLDPNTRDSRGNPIIMQAVRDNAWDVFELVMNNRKTDLNIMNGYQETPLMYVSLVGNLDMAKQLVSKGAQINHLGWTPLHYAAAKGQLPVVEFLLSKGALPNAPAPDGTSPIAMAAQAGAIDTVQALLAAGADPSAINTNGVDAVQAARDRGHTQLADALQKVVDQRRAKNR</sequence>
<dbReference type="PANTHER" id="PTHR24166:SF48">
    <property type="entry name" value="PROTEIN VAPYRIN"/>
    <property type="match status" value="1"/>
</dbReference>
<keyword evidence="5" id="KW-1185">Reference proteome</keyword>
<organism evidence="4 5">
    <name type="scientific">Orrella daihaiensis</name>
    <dbReference type="NCBI Taxonomy" id="2782176"/>
    <lineage>
        <taxon>Bacteria</taxon>
        <taxon>Pseudomonadati</taxon>
        <taxon>Pseudomonadota</taxon>
        <taxon>Betaproteobacteria</taxon>
        <taxon>Burkholderiales</taxon>
        <taxon>Alcaligenaceae</taxon>
        <taxon>Orrella</taxon>
    </lineage>
</organism>
<evidence type="ECO:0000256" key="2">
    <source>
        <dbReference type="ARBA" id="ARBA00023043"/>
    </source>
</evidence>
<dbReference type="PROSITE" id="PS50088">
    <property type="entry name" value="ANK_REPEAT"/>
    <property type="match status" value="3"/>
</dbReference>
<dbReference type="Pfam" id="PF12796">
    <property type="entry name" value="Ank_2"/>
    <property type="match status" value="1"/>
</dbReference>
<feature type="repeat" description="ANK" evidence="3">
    <location>
        <begin position="101"/>
        <end position="129"/>
    </location>
</feature>